<dbReference type="PANTHER" id="PTHR12480">
    <property type="entry name" value="ARGININE DEMETHYLASE AND LYSYL-HYDROXYLASE JMJD"/>
    <property type="match status" value="1"/>
</dbReference>
<name>A0ABM1DWL4_PRICU</name>
<protein>
    <recommendedName>
        <fullName evidence="3">Jumonji domain-containing protein 4</fullName>
    </recommendedName>
</protein>
<sequence>MPLYVILIGLMIMSVINSTIKSLDFLSNLESFKFSRSDSIDGIPYIDLPMLFSEFCQQFLITNTPCLLGDRLTSMWLSRREWVNCDGTPNLEFIEKTFGSAVVSVASCNEQKFYSHQKQDMTVSGYVDYWRAFIASGYPATMPCLYLKDWHFVREFPHYVAYETPAYFSSDWLNEFWDSLPDKKDDYRFVYMGPKGSWTPFHADVFRSYSWSANICGRKKWILVPPGQEECLRDCNGNLAYDLDSPDLNDNKLFPNHPELIQKFEVIQEAGQLIFVPSGWHHQVWNLEDTISLNHNWVNGFNIDIMWNMLQATLIEVQHEIEDVSDMEGWEQQCQVVLQAYSGIDYFNFANLLTAIARHRLKRLKTLCRLARCCGCDSYMPNDVSCTGDHAPQPVLPTSSTCERGEERECDCWHAGEPSPDSCEQCQGPTSKEVDHEGHDREEVQVQGHEQKAAQLRGRKWEEEKHLGHDREEVQCGIHEGPDRAGCNKCSNKLQHPNAKSPTLSPHHLLFDLGRTYQHLKLLLASADFQLVAPSSEDIAQSPEECLLDMTVTLNQFYCSDCFKKL</sequence>
<dbReference type="PANTHER" id="PTHR12480:SF6">
    <property type="entry name" value="2-OXOGLUTARATE AND IRON-DEPENDENT OXYGENASE JMJD4"/>
    <property type="match status" value="1"/>
</dbReference>
<evidence type="ECO:0000256" key="4">
    <source>
        <dbReference type="SAM" id="MobiDB-lite"/>
    </source>
</evidence>
<dbReference type="InterPro" id="IPR003347">
    <property type="entry name" value="JmjC_dom"/>
</dbReference>
<feature type="region of interest" description="Disordered" evidence="4">
    <location>
        <begin position="417"/>
        <end position="438"/>
    </location>
</feature>
<comment type="catalytic activity">
    <reaction evidence="2">
        <text>L-lysyl-[protein] + 2-oxoglutarate + O2 = 4-hydroxy-L-lysyl-[protein] + succinate + CO2</text>
        <dbReference type="Rhea" id="RHEA:57156"/>
        <dbReference type="Rhea" id="RHEA-COMP:9752"/>
        <dbReference type="Rhea" id="RHEA-COMP:15084"/>
        <dbReference type="ChEBI" id="CHEBI:15379"/>
        <dbReference type="ChEBI" id="CHEBI:16526"/>
        <dbReference type="ChEBI" id="CHEBI:16810"/>
        <dbReference type="ChEBI" id="CHEBI:29969"/>
        <dbReference type="ChEBI" id="CHEBI:30031"/>
        <dbReference type="ChEBI" id="CHEBI:141495"/>
    </reaction>
</comment>
<dbReference type="RefSeq" id="XP_014664335.1">
    <property type="nucleotide sequence ID" value="XM_014808849.1"/>
</dbReference>
<dbReference type="SUPFAM" id="SSF51197">
    <property type="entry name" value="Clavaminate synthase-like"/>
    <property type="match status" value="1"/>
</dbReference>
<evidence type="ECO:0000256" key="3">
    <source>
        <dbReference type="ARBA" id="ARBA00082904"/>
    </source>
</evidence>
<evidence type="ECO:0000313" key="7">
    <source>
        <dbReference type="RefSeq" id="XP_014664335.1"/>
    </source>
</evidence>
<feature type="domain" description="JmjC" evidence="5">
    <location>
        <begin position="153"/>
        <end position="314"/>
    </location>
</feature>
<reference evidence="7" key="1">
    <citation type="submission" date="2025-08" db="UniProtKB">
        <authorList>
            <consortium name="RefSeq"/>
        </authorList>
    </citation>
    <scope>IDENTIFICATION</scope>
</reference>
<dbReference type="SMART" id="SM00558">
    <property type="entry name" value="JmjC"/>
    <property type="match status" value="1"/>
</dbReference>
<dbReference type="Pfam" id="PF02373">
    <property type="entry name" value="JmjC"/>
    <property type="match status" value="1"/>
</dbReference>
<proteinExistence type="inferred from homology"/>
<gene>
    <name evidence="7" type="primary">LOC106806781</name>
</gene>
<organism evidence="6 7">
    <name type="scientific">Priapulus caudatus</name>
    <name type="common">Priapulid worm</name>
    <dbReference type="NCBI Taxonomy" id="37621"/>
    <lineage>
        <taxon>Eukaryota</taxon>
        <taxon>Metazoa</taxon>
        <taxon>Ecdysozoa</taxon>
        <taxon>Scalidophora</taxon>
        <taxon>Priapulida</taxon>
        <taxon>Priapulimorpha</taxon>
        <taxon>Priapulimorphida</taxon>
        <taxon>Priapulidae</taxon>
        <taxon>Priapulus</taxon>
    </lineage>
</organism>
<dbReference type="Gene3D" id="2.60.120.650">
    <property type="entry name" value="Cupin"/>
    <property type="match status" value="1"/>
</dbReference>
<keyword evidence="6" id="KW-1185">Reference proteome</keyword>
<dbReference type="Proteomes" id="UP000695022">
    <property type="component" value="Unplaced"/>
</dbReference>
<evidence type="ECO:0000313" key="6">
    <source>
        <dbReference type="Proteomes" id="UP000695022"/>
    </source>
</evidence>
<evidence type="ECO:0000256" key="1">
    <source>
        <dbReference type="ARBA" id="ARBA00038068"/>
    </source>
</evidence>
<dbReference type="InterPro" id="IPR050910">
    <property type="entry name" value="JMJD6_ArgDemeth/LysHydrox"/>
</dbReference>
<evidence type="ECO:0000256" key="2">
    <source>
        <dbReference type="ARBA" id="ARBA00047762"/>
    </source>
</evidence>
<dbReference type="PROSITE" id="PS51184">
    <property type="entry name" value="JMJC"/>
    <property type="match status" value="1"/>
</dbReference>
<accession>A0ABM1DWL4</accession>
<comment type="similarity">
    <text evidence="1">Belongs to the JMJD6 family.</text>
</comment>
<evidence type="ECO:0000259" key="5">
    <source>
        <dbReference type="PROSITE" id="PS51184"/>
    </source>
</evidence>
<dbReference type="GeneID" id="106806781"/>